<sequence>MNAICFALFVVSAVAVPQYQPYSQNLQNVPIISQTNDIYPDGRFSYSYQSGDGQQAEARGAPRASATSHEPAEVIQGSYSYTAPNGSPVAVKYTADEFGFHPEGSHIALNSVVQPEKSATNQEFVYQPKVTAYSQNYYRSYKPYNSYHPYYNRRY</sequence>
<evidence type="ECO:0000313" key="6">
    <source>
        <dbReference type="RefSeq" id="XP_018331855.1"/>
    </source>
</evidence>
<keyword evidence="1 2" id="KW-0193">Cuticle</keyword>
<keyword evidence="5" id="KW-1185">Reference proteome</keyword>
<accession>A0A1W4XHL2</accession>
<dbReference type="InterPro" id="IPR000618">
    <property type="entry name" value="Insect_cuticle"/>
</dbReference>
<dbReference type="Proteomes" id="UP000192223">
    <property type="component" value="Unplaced"/>
</dbReference>
<dbReference type="RefSeq" id="XP_018331855.1">
    <property type="nucleotide sequence ID" value="XM_018476353.1"/>
</dbReference>
<organism evidence="5 6">
    <name type="scientific">Agrilus planipennis</name>
    <name type="common">Emerald ash borer</name>
    <name type="synonym">Agrilus marcopoli</name>
    <dbReference type="NCBI Taxonomy" id="224129"/>
    <lineage>
        <taxon>Eukaryota</taxon>
        <taxon>Metazoa</taxon>
        <taxon>Ecdysozoa</taxon>
        <taxon>Arthropoda</taxon>
        <taxon>Hexapoda</taxon>
        <taxon>Insecta</taxon>
        <taxon>Pterygota</taxon>
        <taxon>Neoptera</taxon>
        <taxon>Endopterygota</taxon>
        <taxon>Coleoptera</taxon>
        <taxon>Polyphaga</taxon>
        <taxon>Elateriformia</taxon>
        <taxon>Buprestoidea</taxon>
        <taxon>Buprestidae</taxon>
        <taxon>Agrilinae</taxon>
        <taxon>Agrilus</taxon>
    </lineage>
</organism>
<dbReference type="InterPro" id="IPR031311">
    <property type="entry name" value="CHIT_BIND_RR_consensus"/>
</dbReference>
<dbReference type="GO" id="GO:0062129">
    <property type="term" value="C:chitin-based extracellular matrix"/>
    <property type="evidence" value="ECO:0007669"/>
    <property type="project" value="TreeGrafter"/>
</dbReference>
<evidence type="ECO:0000256" key="2">
    <source>
        <dbReference type="PROSITE-ProRule" id="PRU00497"/>
    </source>
</evidence>
<dbReference type="GO" id="GO:0008010">
    <property type="term" value="F:structural constituent of chitin-based larval cuticle"/>
    <property type="evidence" value="ECO:0007669"/>
    <property type="project" value="TreeGrafter"/>
</dbReference>
<feature type="chain" id="PRO_5012461627" evidence="4">
    <location>
        <begin position="16"/>
        <end position="155"/>
    </location>
</feature>
<evidence type="ECO:0000256" key="1">
    <source>
        <dbReference type="ARBA" id="ARBA00022460"/>
    </source>
</evidence>
<evidence type="ECO:0000256" key="3">
    <source>
        <dbReference type="SAM" id="MobiDB-lite"/>
    </source>
</evidence>
<dbReference type="PRINTS" id="PR00947">
    <property type="entry name" value="CUTICLE"/>
</dbReference>
<reference evidence="6" key="1">
    <citation type="submission" date="2025-08" db="UniProtKB">
        <authorList>
            <consortium name="RefSeq"/>
        </authorList>
    </citation>
    <scope>IDENTIFICATION</scope>
    <source>
        <tissue evidence="6">Entire body</tissue>
    </source>
</reference>
<dbReference type="OrthoDB" id="6493579at2759"/>
<feature type="region of interest" description="Disordered" evidence="3">
    <location>
        <begin position="43"/>
        <end position="70"/>
    </location>
</feature>
<dbReference type="InterPro" id="IPR050468">
    <property type="entry name" value="Cuticle_Struct_Prot"/>
</dbReference>
<dbReference type="PROSITE" id="PS51155">
    <property type="entry name" value="CHIT_BIND_RR_2"/>
    <property type="match status" value="1"/>
</dbReference>
<dbReference type="KEGG" id="apln:108741528"/>
<dbReference type="PANTHER" id="PTHR10380">
    <property type="entry name" value="CUTICLE PROTEIN"/>
    <property type="match status" value="1"/>
</dbReference>
<gene>
    <name evidence="6" type="primary">LOC108741528</name>
</gene>
<evidence type="ECO:0000313" key="5">
    <source>
        <dbReference type="Proteomes" id="UP000192223"/>
    </source>
</evidence>
<dbReference type="AlphaFoldDB" id="A0A1W4XHL2"/>
<feature type="signal peptide" evidence="4">
    <location>
        <begin position="1"/>
        <end position="15"/>
    </location>
</feature>
<proteinExistence type="predicted"/>
<evidence type="ECO:0000256" key="4">
    <source>
        <dbReference type="SAM" id="SignalP"/>
    </source>
</evidence>
<dbReference type="GeneID" id="108741528"/>
<dbReference type="PROSITE" id="PS00233">
    <property type="entry name" value="CHIT_BIND_RR_1"/>
    <property type="match status" value="1"/>
</dbReference>
<dbReference type="STRING" id="224129.A0A1W4XHL2"/>
<dbReference type="Pfam" id="PF00379">
    <property type="entry name" value="Chitin_bind_4"/>
    <property type="match status" value="1"/>
</dbReference>
<name>A0A1W4XHL2_AGRPL</name>
<keyword evidence="4" id="KW-0732">Signal</keyword>
<dbReference type="FunCoup" id="A0A1W4XHL2">
    <property type="interactions" value="5"/>
</dbReference>
<protein>
    <submittedName>
        <fullName evidence="6">Endocuticle structural glycoprotein SgAbd-8-like</fullName>
    </submittedName>
</protein>
<dbReference type="PANTHER" id="PTHR10380:SF173">
    <property type="entry name" value="CUTICULAR PROTEIN 47EF, ISOFORM C-RELATED"/>
    <property type="match status" value="1"/>
</dbReference>
<dbReference type="InParanoid" id="A0A1W4XHL2"/>